<dbReference type="GO" id="GO:0046872">
    <property type="term" value="F:metal ion binding"/>
    <property type="evidence" value="ECO:0007669"/>
    <property type="project" value="UniProtKB-KW"/>
</dbReference>
<feature type="transmembrane region" description="Helical" evidence="17">
    <location>
        <begin position="336"/>
        <end position="356"/>
    </location>
</feature>
<dbReference type="Pfam" id="PF00025">
    <property type="entry name" value="Arf"/>
    <property type="match status" value="1"/>
</dbReference>
<feature type="binding site" evidence="14">
    <location>
        <begin position="125"/>
        <end position="128"/>
    </location>
    <ligand>
        <name>GTP</name>
        <dbReference type="ChEBI" id="CHEBI:37565"/>
    </ligand>
</feature>
<feature type="transmembrane region" description="Helical" evidence="17">
    <location>
        <begin position="529"/>
        <end position="547"/>
    </location>
</feature>
<evidence type="ECO:0000313" key="19">
    <source>
        <dbReference type="EMBL" id="KAK0393310.1"/>
    </source>
</evidence>
<evidence type="ECO:0000256" key="6">
    <source>
        <dbReference type="ARBA" id="ARBA00022707"/>
    </source>
</evidence>
<evidence type="ECO:0000256" key="7">
    <source>
        <dbReference type="ARBA" id="ARBA00022741"/>
    </source>
</evidence>
<dbReference type="GO" id="GO:0003924">
    <property type="term" value="F:GTPase activity"/>
    <property type="evidence" value="ECO:0007669"/>
    <property type="project" value="InterPro"/>
</dbReference>
<feature type="domain" description="Ammonium transporter AmtB-like" evidence="18">
    <location>
        <begin position="217"/>
        <end position="622"/>
    </location>
</feature>
<dbReference type="AlphaFoldDB" id="A0AA39GTJ6"/>
<keyword evidence="9 14" id="KW-0342">GTP-binding</keyword>
<evidence type="ECO:0000256" key="5">
    <source>
        <dbReference type="ARBA" id="ARBA00022692"/>
    </source>
</evidence>
<evidence type="ECO:0000256" key="10">
    <source>
        <dbReference type="ARBA" id="ARBA00023136"/>
    </source>
</evidence>
<feature type="binding site" evidence="15">
    <location>
        <position position="30"/>
    </location>
    <ligand>
        <name>Mg(2+)</name>
        <dbReference type="ChEBI" id="CHEBI:18420"/>
    </ligand>
</feature>
<evidence type="ECO:0000256" key="3">
    <source>
        <dbReference type="ARBA" id="ARBA00010290"/>
    </source>
</evidence>
<dbReference type="Pfam" id="PF00909">
    <property type="entry name" value="Ammonium_transp"/>
    <property type="match status" value="1"/>
</dbReference>
<dbReference type="InterPro" id="IPR029020">
    <property type="entry name" value="Ammonium/urea_transptr"/>
</dbReference>
<comment type="similarity">
    <text evidence="3">Belongs to the small GTPase superfamily. Arf family.</text>
</comment>
<dbReference type="EMBL" id="JAUCMV010000005">
    <property type="protein sequence ID" value="KAK0393310.1"/>
    <property type="molecule type" value="Genomic_DNA"/>
</dbReference>
<dbReference type="SUPFAM" id="SSF52540">
    <property type="entry name" value="P-loop containing nucleoside triphosphate hydrolases"/>
    <property type="match status" value="1"/>
</dbReference>
<keyword evidence="8 17" id="KW-1133">Transmembrane helix</keyword>
<dbReference type="PANTHER" id="PTHR11730:SF29">
    <property type="entry name" value="AMMONIUM TRANSPORTER 3-RELATED"/>
    <property type="match status" value="1"/>
</dbReference>
<dbReference type="GO" id="GO:0005886">
    <property type="term" value="C:plasma membrane"/>
    <property type="evidence" value="ECO:0007669"/>
    <property type="project" value="TreeGrafter"/>
</dbReference>
<dbReference type="InterPro" id="IPR024041">
    <property type="entry name" value="NH4_transpt_AmtB-like_dom"/>
</dbReference>
<dbReference type="SMART" id="SM00178">
    <property type="entry name" value="SAR"/>
    <property type="match status" value="1"/>
</dbReference>
<sequence>MGLSSILRKQKEKEREIRVLILGLDNAGKTTVLKKINGEDVNIISPTLGFNIKTLHLNTWKLNMWDVGGQVSLRSFWRNYFEQTDALVWVVDSGDADRLNDCAKELNSLLGEERLLGCTLLVLANKQDLPGAYNLSQISKLLNLDDIKSHNWRIFECSAVTGSNLLEALEWMCTDVEGHQSSGQPSAARTLRKLYTAALGILLFFTFLNYDDETGATHLVAFQDSGFGLLESGSVSAKDEVNIMIKNVVDVVFGGLAYWAFGYGLSYGDDWENPIIGWGKFFYDPSSYFEHELQEPHKKPLKEGWSYASFLFDLSLSTTASTIVSGAVAERAKLKSYIVLGCVVVLIQALPAHWIWDDNGFFYHMGVIDFAGCASVHMVGGVIGLMATLYLKPRRNRFEEDSIHQMSSPTNALLGTFMLWWGWFGINSGSAWGITNGRWRLGARAAVATIMSSVGGGATAIVISFVKTKKLQVNHLINGLLASIVSITALCGVARPWHALVIGSVSAMLSIAVLPLLEKLKIDDPVGIVPIHMTSSIWGMFAVGIFAEEDAMLTATKGKRGLIYSWDPTLLGIQMLCTVTIIAYSAIVGLLSIVIISKSPLGLRVTDYEEQIGADVVEHGLSGTNIARYHLEKPMNKRVFATVTKAITKWKMLAKSKSRSKRMALATQKIEERNRLHALAMSNGHVHPATPNALVENEVEVRQRRSVTPPQETQAVIEEDSQSNTVVSPVIPITANGDAIHTEAAVAWVGIDSLDLVEDTKNPVDIEAGITLAVDEMVASWDNVKKAKNALVSQPSDFKKLNDGFSALGLLTEQAQKFGHDLVIREKELKEKLVEFGIRLNDNSEAVKEVKELSKFITQEQKKSREIGNLLNKIDQLKAMGSDADLEEPLEKERNFSKTLKIVKNISSLLSSQISDFVAASSTPKSVANILNAIDPIDTEMEWITEQNAVRSMLDKGIEDDANLTNTTANDNGTSAANSTASATSASGTHCASASAFGITVLFSLLVVQFTH</sequence>
<dbReference type="Gene3D" id="3.40.50.300">
    <property type="entry name" value="P-loop containing nucleotide triphosphate hydrolases"/>
    <property type="match status" value="1"/>
</dbReference>
<keyword evidence="12" id="KW-0449">Lipoprotein</keyword>
<comment type="subcellular location">
    <subcellularLocation>
        <location evidence="1">Membrane</location>
        <topology evidence="1">Multi-pass membrane protein</topology>
    </subcellularLocation>
</comment>
<evidence type="ECO:0000256" key="16">
    <source>
        <dbReference type="SAM" id="MobiDB-lite"/>
    </source>
</evidence>
<keyword evidence="20" id="KW-1185">Reference proteome</keyword>
<keyword evidence="10 17" id="KW-0472">Membrane</keyword>
<evidence type="ECO:0000256" key="8">
    <source>
        <dbReference type="ARBA" id="ARBA00022989"/>
    </source>
</evidence>
<proteinExistence type="inferred from homology"/>
<dbReference type="InterPro" id="IPR005225">
    <property type="entry name" value="Small_GTP-bd"/>
</dbReference>
<evidence type="ECO:0000256" key="2">
    <source>
        <dbReference type="ARBA" id="ARBA00005887"/>
    </source>
</evidence>
<keyword evidence="5 17" id="KW-0812">Transmembrane</keyword>
<keyword evidence="4" id="KW-0813">Transport</keyword>
<dbReference type="PRINTS" id="PR00328">
    <property type="entry name" value="SAR1GTPBP"/>
</dbReference>
<dbReference type="PROSITE" id="PS01219">
    <property type="entry name" value="AMMONIUM_TRANSP"/>
    <property type="match status" value="1"/>
</dbReference>
<dbReference type="InterPro" id="IPR006689">
    <property type="entry name" value="Small_GTPase_ARF/SAR"/>
</dbReference>
<feature type="binding site" evidence="14">
    <location>
        <position position="69"/>
    </location>
    <ligand>
        <name>GTP</name>
        <dbReference type="ChEBI" id="CHEBI:37565"/>
    </ligand>
</feature>
<dbReference type="NCBIfam" id="TIGR00231">
    <property type="entry name" value="small_GTP"/>
    <property type="match status" value="1"/>
</dbReference>
<gene>
    <name evidence="19" type="ORF">QR680_000145</name>
</gene>
<keyword evidence="15" id="KW-0460">Magnesium</keyword>
<feature type="transmembrane region" description="Helical" evidence="17">
    <location>
        <begin position="446"/>
        <end position="466"/>
    </location>
</feature>
<keyword evidence="15" id="KW-0479">Metal-binding</keyword>
<evidence type="ECO:0000256" key="15">
    <source>
        <dbReference type="PIRSR" id="PIRSR606689-2"/>
    </source>
</evidence>
<feature type="transmembrane region" description="Helical" evidence="17">
    <location>
        <begin position="412"/>
        <end position="434"/>
    </location>
</feature>
<keyword evidence="6" id="KW-0519">Myristate</keyword>
<dbReference type="GO" id="GO:0097272">
    <property type="term" value="P:ammonium homeostasis"/>
    <property type="evidence" value="ECO:0007669"/>
    <property type="project" value="TreeGrafter"/>
</dbReference>
<dbReference type="NCBIfam" id="TIGR00836">
    <property type="entry name" value="amt"/>
    <property type="match status" value="1"/>
</dbReference>
<evidence type="ECO:0000256" key="14">
    <source>
        <dbReference type="PIRSR" id="PIRSR606689-1"/>
    </source>
</evidence>
<evidence type="ECO:0000256" key="17">
    <source>
        <dbReference type="SAM" id="Phobius"/>
    </source>
</evidence>
<dbReference type="Gene3D" id="1.10.3430.10">
    <property type="entry name" value="Ammonium transporter AmtB like domains"/>
    <property type="match status" value="1"/>
</dbReference>
<organism evidence="19 20">
    <name type="scientific">Steinernema hermaphroditum</name>
    <dbReference type="NCBI Taxonomy" id="289476"/>
    <lineage>
        <taxon>Eukaryota</taxon>
        <taxon>Metazoa</taxon>
        <taxon>Ecdysozoa</taxon>
        <taxon>Nematoda</taxon>
        <taxon>Chromadorea</taxon>
        <taxon>Rhabditida</taxon>
        <taxon>Tylenchina</taxon>
        <taxon>Panagrolaimomorpha</taxon>
        <taxon>Strongyloidoidea</taxon>
        <taxon>Steinernematidae</taxon>
        <taxon>Steinernema</taxon>
    </lineage>
</organism>
<reference evidence="19" key="1">
    <citation type="submission" date="2023-06" db="EMBL/GenBank/DDBJ databases">
        <title>Genomic analysis of the entomopathogenic nematode Steinernema hermaphroditum.</title>
        <authorList>
            <person name="Schwarz E.M."/>
            <person name="Heppert J.K."/>
            <person name="Baniya A."/>
            <person name="Schwartz H.T."/>
            <person name="Tan C.-H."/>
            <person name="Antoshechkin I."/>
            <person name="Sternberg P.W."/>
            <person name="Goodrich-Blair H."/>
            <person name="Dillman A.R."/>
        </authorList>
    </citation>
    <scope>NUCLEOTIDE SEQUENCE</scope>
    <source>
        <strain evidence="19">PS9179</strain>
        <tissue evidence="19">Whole animal</tissue>
    </source>
</reference>
<dbReference type="FunFam" id="1.10.3430.10:FF:000008">
    <property type="entry name" value="Ammonium transporter"/>
    <property type="match status" value="1"/>
</dbReference>
<feature type="transmembrane region" description="Helical" evidence="17">
    <location>
        <begin position="473"/>
        <end position="490"/>
    </location>
</feature>
<evidence type="ECO:0000256" key="11">
    <source>
        <dbReference type="ARBA" id="ARBA00023177"/>
    </source>
</evidence>
<dbReference type="GO" id="GO:0005525">
    <property type="term" value="F:GTP binding"/>
    <property type="evidence" value="ECO:0007669"/>
    <property type="project" value="UniProtKB-KW"/>
</dbReference>
<keyword evidence="7 14" id="KW-0547">Nucleotide-binding</keyword>
<evidence type="ECO:0000256" key="1">
    <source>
        <dbReference type="ARBA" id="ARBA00004141"/>
    </source>
</evidence>
<dbReference type="InterPro" id="IPR027417">
    <property type="entry name" value="P-loop_NTPase"/>
</dbReference>
<evidence type="ECO:0000313" key="20">
    <source>
        <dbReference type="Proteomes" id="UP001175271"/>
    </source>
</evidence>
<dbReference type="InterPro" id="IPR018047">
    <property type="entry name" value="Ammonium_transpt_CS"/>
</dbReference>
<feature type="transmembrane region" description="Helical" evidence="17">
    <location>
        <begin position="362"/>
        <end position="391"/>
    </location>
</feature>
<dbReference type="InterPro" id="IPR001905">
    <property type="entry name" value="Ammonium_transpt"/>
</dbReference>
<evidence type="ECO:0000256" key="12">
    <source>
        <dbReference type="ARBA" id="ARBA00023288"/>
    </source>
</evidence>
<dbReference type="PROSITE" id="PS51417">
    <property type="entry name" value="ARF"/>
    <property type="match status" value="1"/>
</dbReference>
<feature type="binding site" evidence="14">
    <location>
        <begin position="23"/>
        <end position="30"/>
    </location>
    <ligand>
        <name>GTP</name>
        <dbReference type="ChEBI" id="CHEBI:37565"/>
    </ligand>
</feature>
<evidence type="ECO:0000256" key="13">
    <source>
        <dbReference type="ARBA" id="ARBA00026198"/>
    </source>
</evidence>
<comment type="caution">
    <text evidence="19">The sequence shown here is derived from an EMBL/GenBank/DDBJ whole genome shotgun (WGS) entry which is preliminary data.</text>
</comment>
<dbReference type="GO" id="GO:0008519">
    <property type="term" value="F:ammonium channel activity"/>
    <property type="evidence" value="ECO:0007669"/>
    <property type="project" value="InterPro"/>
</dbReference>
<accession>A0AA39GTJ6</accession>
<dbReference type="SUPFAM" id="SSF111352">
    <property type="entry name" value="Ammonium transporter"/>
    <property type="match status" value="1"/>
</dbReference>
<feature type="transmembrane region" description="Helical" evidence="17">
    <location>
        <begin position="571"/>
        <end position="596"/>
    </location>
</feature>
<dbReference type="Proteomes" id="UP001175271">
    <property type="component" value="Unassembled WGS sequence"/>
</dbReference>
<name>A0AA39GTJ6_9BILA</name>
<evidence type="ECO:0000256" key="4">
    <source>
        <dbReference type="ARBA" id="ARBA00022448"/>
    </source>
</evidence>
<dbReference type="PANTHER" id="PTHR11730">
    <property type="entry name" value="AMMONIUM TRANSPORTER"/>
    <property type="match status" value="1"/>
</dbReference>
<dbReference type="CDD" id="cd04154">
    <property type="entry name" value="Arl2"/>
    <property type="match status" value="1"/>
</dbReference>
<comment type="similarity">
    <text evidence="2">Belongs to the ammonia transporter channel (TC 1.A.11.2) family.</text>
</comment>
<evidence type="ECO:0000259" key="18">
    <source>
        <dbReference type="Pfam" id="PF00909"/>
    </source>
</evidence>
<dbReference type="FunFam" id="3.40.50.300:FF:000393">
    <property type="entry name" value="ADP-ribosylation factor-like 2, arl2"/>
    <property type="match status" value="1"/>
</dbReference>
<evidence type="ECO:0000256" key="9">
    <source>
        <dbReference type="ARBA" id="ARBA00023134"/>
    </source>
</evidence>
<protein>
    <recommendedName>
        <fullName evidence="13">ADP-ribosylation factor-like protein 2</fullName>
    </recommendedName>
</protein>
<keyword evidence="11" id="KW-0924">Ammonia transport</keyword>
<feature type="transmembrane region" description="Helical" evidence="17">
    <location>
        <begin position="305"/>
        <end position="329"/>
    </location>
</feature>
<feature type="region of interest" description="Disordered" evidence="16">
    <location>
        <begin position="964"/>
        <end position="983"/>
    </location>
</feature>
<dbReference type="SMART" id="SM00175">
    <property type="entry name" value="RAB"/>
    <property type="match status" value="1"/>
</dbReference>
<dbReference type="InterPro" id="IPR045873">
    <property type="entry name" value="Arl2"/>
</dbReference>
<dbReference type="SMART" id="SM00177">
    <property type="entry name" value="ARF"/>
    <property type="match status" value="1"/>
</dbReference>
<feature type="binding site" evidence="15">
    <location>
        <position position="47"/>
    </location>
    <ligand>
        <name>Mg(2+)</name>
        <dbReference type="ChEBI" id="CHEBI:18420"/>
    </ligand>
</feature>